<reference evidence="3" key="1">
    <citation type="journal article" date="2023" name="Mol. Phylogenet. Evol.">
        <title>Genome-scale phylogeny and comparative genomics of the fungal order Sordariales.</title>
        <authorList>
            <person name="Hensen N."/>
            <person name="Bonometti L."/>
            <person name="Westerberg I."/>
            <person name="Brannstrom I.O."/>
            <person name="Guillou S."/>
            <person name="Cros-Aarteil S."/>
            <person name="Calhoun S."/>
            <person name="Haridas S."/>
            <person name="Kuo A."/>
            <person name="Mondo S."/>
            <person name="Pangilinan J."/>
            <person name="Riley R."/>
            <person name="LaButti K."/>
            <person name="Andreopoulos B."/>
            <person name="Lipzen A."/>
            <person name="Chen C."/>
            <person name="Yan M."/>
            <person name="Daum C."/>
            <person name="Ng V."/>
            <person name="Clum A."/>
            <person name="Steindorff A."/>
            <person name="Ohm R.A."/>
            <person name="Martin F."/>
            <person name="Silar P."/>
            <person name="Natvig D.O."/>
            <person name="Lalanne C."/>
            <person name="Gautier V."/>
            <person name="Ament-Velasquez S.L."/>
            <person name="Kruys A."/>
            <person name="Hutchinson M.I."/>
            <person name="Powell A.J."/>
            <person name="Barry K."/>
            <person name="Miller A.N."/>
            <person name="Grigoriev I.V."/>
            <person name="Debuchy R."/>
            <person name="Gladieux P."/>
            <person name="Hiltunen Thoren M."/>
            <person name="Johannesson H."/>
        </authorList>
    </citation>
    <scope>NUCLEOTIDE SEQUENCE</scope>
    <source>
        <strain evidence="3">CBS 731.68</strain>
    </source>
</reference>
<reference evidence="3" key="2">
    <citation type="submission" date="2023-05" db="EMBL/GenBank/DDBJ databases">
        <authorList>
            <consortium name="Lawrence Berkeley National Laboratory"/>
            <person name="Steindorff A."/>
            <person name="Hensen N."/>
            <person name="Bonometti L."/>
            <person name="Westerberg I."/>
            <person name="Brannstrom I.O."/>
            <person name="Guillou S."/>
            <person name="Cros-Aarteil S."/>
            <person name="Calhoun S."/>
            <person name="Haridas S."/>
            <person name="Kuo A."/>
            <person name="Mondo S."/>
            <person name="Pangilinan J."/>
            <person name="Riley R."/>
            <person name="Labutti K."/>
            <person name="Andreopoulos B."/>
            <person name="Lipzen A."/>
            <person name="Chen C."/>
            <person name="Yanf M."/>
            <person name="Daum C."/>
            <person name="Ng V."/>
            <person name="Clum A."/>
            <person name="Ohm R."/>
            <person name="Martin F."/>
            <person name="Silar P."/>
            <person name="Natvig D."/>
            <person name="Lalanne C."/>
            <person name="Gautier V."/>
            <person name="Ament-Velasquez S.L."/>
            <person name="Kruys A."/>
            <person name="Hutchinson M.I."/>
            <person name="Powell A.J."/>
            <person name="Barry K."/>
            <person name="Miller A.N."/>
            <person name="Grigoriev I.V."/>
            <person name="Debuchy R."/>
            <person name="Gladieux P."/>
            <person name="Thoren M.H."/>
            <person name="Johannesson H."/>
        </authorList>
    </citation>
    <scope>NUCLEOTIDE SEQUENCE</scope>
    <source>
        <strain evidence="3">CBS 731.68</strain>
    </source>
</reference>
<gene>
    <name evidence="3" type="ORF">N657DRAFT_583939</name>
</gene>
<dbReference type="AlphaFoldDB" id="A0AAN6TQ56"/>
<dbReference type="Pfam" id="PF11951">
    <property type="entry name" value="Fungal_trans_2"/>
    <property type="match status" value="1"/>
</dbReference>
<dbReference type="PANTHER" id="PTHR37540:SF9">
    <property type="entry name" value="ZN(2)-C6 FUNGAL-TYPE DOMAIN-CONTAINING PROTEIN"/>
    <property type="match status" value="1"/>
</dbReference>
<feature type="region of interest" description="Disordered" evidence="2">
    <location>
        <begin position="24"/>
        <end position="54"/>
    </location>
</feature>
<keyword evidence="1" id="KW-0539">Nucleus</keyword>
<protein>
    <submittedName>
        <fullName evidence="3">Uncharacterized protein</fullName>
    </submittedName>
</protein>
<organism evidence="3 4">
    <name type="scientific">Parathielavia appendiculata</name>
    <dbReference type="NCBI Taxonomy" id="2587402"/>
    <lineage>
        <taxon>Eukaryota</taxon>
        <taxon>Fungi</taxon>
        <taxon>Dikarya</taxon>
        <taxon>Ascomycota</taxon>
        <taxon>Pezizomycotina</taxon>
        <taxon>Sordariomycetes</taxon>
        <taxon>Sordariomycetidae</taxon>
        <taxon>Sordariales</taxon>
        <taxon>Chaetomiaceae</taxon>
        <taxon>Parathielavia</taxon>
    </lineage>
</organism>
<dbReference type="Proteomes" id="UP001302602">
    <property type="component" value="Unassembled WGS sequence"/>
</dbReference>
<proteinExistence type="predicted"/>
<feature type="compositionally biased region" description="Basic residues" evidence="2">
    <location>
        <begin position="24"/>
        <end position="42"/>
    </location>
</feature>
<dbReference type="EMBL" id="MU853275">
    <property type="protein sequence ID" value="KAK4118256.1"/>
    <property type="molecule type" value="Genomic_DNA"/>
</dbReference>
<evidence type="ECO:0000256" key="2">
    <source>
        <dbReference type="SAM" id="MobiDB-lite"/>
    </source>
</evidence>
<feature type="compositionally biased region" description="Polar residues" evidence="2">
    <location>
        <begin position="43"/>
        <end position="54"/>
    </location>
</feature>
<comment type="caution">
    <text evidence="3">The sequence shown here is derived from an EMBL/GenBank/DDBJ whole genome shotgun (WGS) entry which is preliminary data.</text>
</comment>
<dbReference type="PANTHER" id="PTHR37540">
    <property type="entry name" value="TRANSCRIPTION FACTOR (ACR-2), PUTATIVE-RELATED-RELATED"/>
    <property type="match status" value="1"/>
</dbReference>
<evidence type="ECO:0000313" key="3">
    <source>
        <dbReference type="EMBL" id="KAK4118256.1"/>
    </source>
</evidence>
<dbReference type="GeneID" id="87826484"/>
<sequence length="249" mass="28330">MNFEFIDNNGTIDRALRKQIRSHVAKGRNAGKKVNRPSRRNLQRPSKTITTETQSTRIQTVLTQPQTRPSTSSLPLVTLPWYPGHWEHDANAAKGSVPLILRAISFFSEMRHPRELDSALDYVTESHTIWVQPMFVDEAYFHGAMAVFMAAFPNLLAPTVSSVDKDSLTARVRHNCLALRMINSRLSGRDAFTDETLIVVLVLGLYERYQGEYHRGLVHLNGVQRILELRGGLRSLVKTRPDLARKIFR</sequence>
<dbReference type="RefSeq" id="XP_062642029.1">
    <property type="nucleotide sequence ID" value="XM_062789714.1"/>
</dbReference>
<keyword evidence="4" id="KW-1185">Reference proteome</keyword>
<accession>A0AAN6TQ56</accession>
<evidence type="ECO:0000313" key="4">
    <source>
        <dbReference type="Proteomes" id="UP001302602"/>
    </source>
</evidence>
<dbReference type="InterPro" id="IPR021858">
    <property type="entry name" value="Fun_TF"/>
</dbReference>
<evidence type="ECO:0000256" key="1">
    <source>
        <dbReference type="ARBA" id="ARBA00023242"/>
    </source>
</evidence>
<name>A0AAN6TQ56_9PEZI</name>